<dbReference type="EMBL" id="CM056742">
    <property type="protein sequence ID" value="KAJ8677482.1"/>
    <property type="molecule type" value="Genomic_DNA"/>
</dbReference>
<accession>A0ACC2P277</accession>
<dbReference type="Proteomes" id="UP001239111">
    <property type="component" value="Chromosome 2"/>
</dbReference>
<name>A0ACC2P277_9HYME</name>
<keyword evidence="2" id="KW-1185">Reference proteome</keyword>
<protein>
    <submittedName>
        <fullName evidence="1">Uncharacterized protein</fullName>
    </submittedName>
</protein>
<evidence type="ECO:0000313" key="2">
    <source>
        <dbReference type="Proteomes" id="UP001239111"/>
    </source>
</evidence>
<gene>
    <name evidence="1" type="ORF">QAD02_013269</name>
</gene>
<proteinExistence type="predicted"/>
<evidence type="ECO:0000313" key="1">
    <source>
        <dbReference type="EMBL" id="KAJ8677482.1"/>
    </source>
</evidence>
<comment type="caution">
    <text evidence="1">The sequence shown here is derived from an EMBL/GenBank/DDBJ whole genome shotgun (WGS) entry which is preliminary data.</text>
</comment>
<sequence>MRVKTSGKVKEEERSPENKIIAVVKRKFIEHTKGERNTGSEKLKNTEQEQLQENQKDMEELWKMIGSMHEDMKNMEGEMMGRMDPLLKELKTENERRAEELDKRITNLEIKERERRCPERTRRENGAFGRNPARGN</sequence>
<reference evidence="1" key="1">
    <citation type="submission" date="2023-04" db="EMBL/GenBank/DDBJ databases">
        <title>A chromosome-level genome assembly of the parasitoid wasp Eretmocerus hayati.</title>
        <authorList>
            <person name="Zhong Y."/>
            <person name="Liu S."/>
            <person name="Liu Y."/>
        </authorList>
    </citation>
    <scope>NUCLEOTIDE SEQUENCE</scope>
    <source>
        <strain evidence="1">ZJU_SS_LIU_2023</strain>
    </source>
</reference>
<organism evidence="1 2">
    <name type="scientific">Eretmocerus hayati</name>
    <dbReference type="NCBI Taxonomy" id="131215"/>
    <lineage>
        <taxon>Eukaryota</taxon>
        <taxon>Metazoa</taxon>
        <taxon>Ecdysozoa</taxon>
        <taxon>Arthropoda</taxon>
        <taxon>Hexapoda</taxon>
        <taxon>Insecta</taxon>
        <taxon>Pterygota</taxon>
        <taxon>Neoptera</taxon>
        <taxon>Endopterygota</taxon>
        <taxon>Hymenoptera</taxon>
        <taxon>Apocrita</taxon>
        <taxon>Proctotrupomorpha</taxon>
        <taxon>Chalcidoidea</taxon>
        <taxon>Aphelinidae</taxon>
        <taxon>Aphelininae</taxon>
        <taxon>Eretmocerus</taxon>
    </lineage>
</organism>